<dbReference type="NCBIfam" id="TIGR00254">
    <property type="entry name" value="GGDEF"/>
    <property type="match status" value="1"/>
</dbReference>
<keyword evidence="5" id="KW-0472">Membrane</keyword>
<dbReference type="GO" id="GO:0005886">
    <property type="term" value="C:plasma membrane"/>
    <property type="evidence" value="ECO:0007669"/>
    <property type="project" value="TreeGrafter"/>
</dbReference>
<dbReference type="InterPro" id="IPR043128">
    <property type="entry name" value="Rev_trsase/Diguanyl_cyclase"/>
</dbReference>
<feature type="transmembrane region" description="Helical" evidence="5">
    <location>
        <begin position="268"/>
        <end position="289"/>
    </location>
</feature>
<dbReference type="PROSITE" id="PS50887">
    <property type="entry name" value="GGDEF"/>
    <property type="match status" value="1"/>
</dbReference>
<keyword evidence="9" id="KW-1185">Reference proteome</keyword>
<evidence type="ECO:0000256" key="6">
    <source>
        <dbReference type="SAM" id="SignalP"/>
    </source>
</evidence>
<dbReference type="InterPro" id="IPR029787">
    <property type="entry name" value="Nucleotide_cyclase"/>
</dbReference>
<dbReference type="Gene3D" id="3.30.70.270">
    <property type="match status" value="1"/>
</dbReference>
<dbReference type="AlphaFoldDB" id="G4QNB3"/>
<dbReference type="EC" id="2.7.7.65" evidence="2"/>
<evidence type="ECO:0000313" key="8">
    <source>
        <dbReference type="EMBL" id="AEP31532.1"/>
    </source>
</evidence>
<reference evidence="8 9" key="1">
    <citation type="journal article" date="2011" name="J. Bacteriol.">
        <title>Complete genome sequence of seawater bacterium Glaciecola nitratireducens FR1064T.</title>
        <authorList>
            <person name="Bian F."/>
            <person name="Qin Q.L."/>
            <person name="Xie B.B."/>
            <person name="Shu Y.L."/>
            <person name="Zhang X.Y."/>
            <person name="Yu Y."/>
            <person name="Chen B."/>
            <person name="Chen X.L."/>
            <person name="Zhou B.C."/>
            <person name="Zhang Y.Z."/>
        </authorList>
    </citation>
    <scope>NUCLEOTIDE SEQUENCE [LARGE SCALE GENOMIC DNA]</scope>
    <source>
        <strain evidence="9">JCM 12485 / KCTC 12276 / FR1064</strain>
    </source>
</reference>
<dbReference type="PANTHER" id="PTHR45138:SF9">
    <property type="entry name" value="DIGUANYLATE CYCLASE DGCM-RELATED"/>
    <property type="match status" value="1"/>
</dbReference>
<dbReference type="SUPFAM" id="SSF53850">
    <property type="entry name" value="Periplasmic binding protein-like II"/>
    <property type="match status" value="1"/>
</dbReference>
<evidence type="ECO:0000256" key="3">
    <source>
        <dbReference type="ARBA" id="ARBA00034247"/>
    </source>
</evidence>
<dbReference type="RefSeq" id="WP_014110403.1">
    <property type="nucleotide sequence ID" value="NC_016041.1"/>
</dbReference>
<dbReference type="InterPro" id="IPR001638">
    <property type="entry name" value="Solute-binding_3/MltF_N"/>
</dbReference>
<dbReference type="CDD" id="cd01949">
    <property type="entry name" value="GGDEF"/>
    <property type="match status" value="1"/>
</dbReference>
<feature type="coiled-coil region" evidence="4">
    <location>
        <begin position="294"/>
        <end position="321"/>
    </location>
</feature>
<dbReference type="HOGENOM" id="CLU_020667_1_0_6"/>
<dbReference type="FunFam" id="3.30.70.270:FF:000001">
    <property type="entry name" value="Diguanylate cyclase domain protein"/>
    <property type="match status" value="1"/>
</dbReference>
<dbReference type="Gene3D" id="3.40.190.10">
    <property type="entry name" value="Periplasmic binding protein-like II"/>
    <property type="match status" value="2"/>
</dbReference>
<organism evidence="8 9">
    <name type="scientific">Glaciecola nitratireducens (strain JCM 12485 / KCTC 12276 / FR1064)</name>
    <dbReference type="NCBI Taxonomy" id="1085623"/>
    <lineage>
        <taxon>Bacteria</taxon>
        <taxon>Pseudomonadati</taxon>
        <taxon>Pseudomonadota</taxon>
        <taxon>Gammaproteobacteria</taxon>
        <taxon>Alteromonadales</taxon>
        <taxon>Alteromonadaceae</taxon>
        <taxon>Brumicola</taxon>
    </lineage>
</organism>
<sequence length="480" mass="53936">MKLSLRQFSQFVMPIIIGLALIVSLSMTFSASAQQSDANTLNLCVDPDWMPFEGLIDGKHTGIASDYLSLFSELTPYSFNILPTKSWKDTTDRLKAGDCDLTLMLNSSAEREKYLSFTLPYFFGPNVLVSKNDIPFMQDVSAIGDLSLGVVSGYRLLEEIPLYYPGVNIQVVPSEEAGLVAVEQGVLDVYVGSLYSTNLLIQQLELTSLRINGWISIQDKLRIGFTKPNEALVPIFNQAIDKITTAQHNETLYRWSNVQVIKETDYTLLYYFLAGGSLIILMLLWRYVVSAKVMTVLSNKNEELEQVKQALTSANKNLEYVSFHDDLTALYNRHYFMSALKTQFARLSREQINSVIMMVDLDFFKKINDQHGHMTGDKVLKEFAGVLTAALRAGDIAARWGGEEFIVLLPEANKTQSLSFAKRLMKAVEQQSFEADIQLTISIGMSQHKIGDSIESWIERADTALYQAKNEGRNCIKELA</sequence>
<protein>
    <recommendedName>
        <fullName evidence="2">diguanylate cyclase</fullName>
        <ecNumber evidence="2">2.7.7.65</ecNumber>
    </recommendedName>
</protein>
<dbReference type="SMART" id="SM00267">
    <property type="entry name" value="GGDEF"/>
    <property type="match status" value="1"/>
</dbReference>
<comment type="cofactor">
    <cofactor evidence="1">
        <name>Mg(2+)</name>
        <dbReference type="ChEBI" id="CHEBI:18420"/>
    </cofactor>
</comment>
<comment type="catalytic activity">
    <reaction evidence="3">
        <text>2 GTP = 3',3'-c-di-GMP + 2 diphosphate</text>
        <dbReference type="Rhea" id="RHEA:24898"/>
        <dbReference type="ChEBI" id="CHEBI:33019"/>
        <dbReference type="ChEBI" id="CHEBI:37565"/>
        <dbReference type="ChEBI" id="CHEBI:58805"/>
        <dbReference type="EC" id="2.7.7.65"/>
    </reaction>
</comment>
<dbReference type="SMART" id="SM00062">
    <property type="entry name" value="PBPb"/>
    <property type="match status" value="1"/>
</dbReference>
<dbReference type="CDD" id="cd13708">
    <property type="entry name" value="PBP2_BvgS_like_1"/>
    <property type="match status" value="1"/>
</dbReference>
<dbReference type="GO" id="GO:0052621">
    <property type="term" value="F:diguanylate cyclase activity"/>
    <property type="evidence" value="ECO:0007669"/>
    <property type="project" value="UniProtKB-EC"/>
</dbReference>
<evidence type="ECO:0000256" key="5">
    <source>
        <dbReference type="SAM" id="Phobius"/>
    </source>
</evidence>
<evidence type="ECO:0000256" key="4">
    <source>
        <dbReference type="SAM" id="Coils"/>
    </source>
</evidence>
<gene>
    <name evidence="8" type="ordered locus">GNIT_3438</name>
</gene>
<keyword evidence="6" id="KW-0732">Signal</keyword>
<dbReference type="KEGG" id="gni:GNIT_3438"/>
<feature type="signal peptide" evidence="6">
    <location>
        <begin position="1"/>
        <end position="33"/>
    </location>
</feature>
<evidence type="ECO:0000313" key="9">
    <source>
        <dbReference type="Proteomes" id="UP000009282"/>
    </source>
</evidence>
<dbReference type="InterPro" id="IPR050469">
    <property type="entry name" value="Diguanylate_Cyclase"/>
</dbReference>
<name>G4QNB3_GLANF</name>
<accession>G4QNB3</accession>
<dbReference type="SUPFAM" id="SSF55073">
    <property type="entry name" value="Nucleotide cyclase"/>
    <property type="match status" value="1"/>
</dbReference>
<evidence type="ECO:0000256" key="1">
    <source>
        <dbReference type="ARBA" id="ARBA00001946"/>
    </source>
</evidence>
<feature type="chain" id="PRO_5003467963" description="diguanylate cyclase" evidence="6">
    <location>
        <begin position="34"/>
        <end position="480"/>
    </location>
</feature>
<dbReference type="STRING" id="1085623.GNIT_3438"/>
<dbReference type="InterPro" id="IPR000160">
    <property type="entry name" value="GGDEF_dom"/>
</dbReference>
<dbReference type="Pfam" id="PF00497">
    <property type="entry name" value="SBP_bac_3"/>
    <property type="match status" value="1"/>
</dbReference>
<dbReference type="Proteomes" id="UP000009282">
    <property type="component" value="Chromosome"/>
</dbReference>
<evidence type="ECO:0000256" key="2">
    <source>
        <dbReference type="ARBA" id="ARBA00012528"/>
    </source>
</evidence>
<feature type="domain" description="GGDEF" evidence="7">
    <location>
        <begin position="352"/>
        <end position="480"/>
    </location>
</feature>
<dbReference type="EMBL" id="CP003060">
    <property type="protein sequence ID" value="AEP31532.1"/>
    <property type="molecule type" value="Genomic_DNA"/>
</dbReference>
<keyword evidence="5" id="KW-0812">Transmembrane</keyword>
<dbReference type="GO" id="GO:0043709">
    <property type="term" value="P:cell adhesion involved in single-species biofilm formation"/>
    <property type="evidence" value="ECO:0007669"/>
    <property type="project" value="TreeGrafter"/>
</dbReference>
<evidence type="ECO:0000259" key="7">
    <source>
        <dbReference type="PROSITE" id="PS50887"/>
    </source>
</evidence>
<keyword evidence="4" id="KW-0175">Coiled coil</keyword>
<dbReference type="PANTHER" id="PTHR45138">
    <property type="entry name" value="REGULATORY COMPONENTS OF SENSORY TRANSDUCTION SYSTEM"/>
    <property type="match status" value="1"/>
</dbReference>
<dbReference type="Pfam" id="PF00990">
    <property type="entry name" value="GGDEF"/>
    <property type="match status" value="1"/>
</dbReference>
<keyword evidence="5" id="KW-1133">Transmembrane helix</keyword>
<dbReference type="eggNOG" id="COG3706">
    <property type="taxonomic scope" value="Bacteria"/>
</dbReference>
<dbReference type="GO" id="GO:1902201">
    <property type="term" value="P:negative regulation of bacterial-type flagellum-dependent cell motility"/>
    <property type="evidence" value="ECO:0007669"/>
    <property type="project" value="TreeGrafter"/>
</dbReference>
<proteinExistence type="predicted"/>